<name>A0AAF1AJY7_DAUCS</name>
<sequence>MAFTRLIRSRLIQSVVFQRQLHVISRSSTNIKPASPTPSKLNRYNIPLYDRMAADAHMPLLLLYPSYNSDHSLKLIPDDASLSDLLKKSLSETLSKYYPFAGRLRSGSYVECNDEGVHFVEAEIGCKLSEVLEKAPVKEEEEGLGHLFPACTIWNHSSKMYPGVVMHVQLSHFTCGGVAIAVTLHHHLGDALTLCSFLRYWANLSLHSGDHKKLLHLCPRLVNELLPPSDDDSIKNISYPDKNWTTKEVVFPNRKLAELKVVVGNEDKLDGIAEDQKYTRNELLTALLYRCLVAAVAETNTGADKGSVLIRGVNVRPMLDPPLPETSVGNIVTVNYIPTSTESETKYRTLVARMREEKRRLRGIKNLDGHELGPKLVEFSKNNYRFFIISSICNFPIYEATDFGWGKPIKAILVDTGMVDIISLMDTANDEIRAVVGLGEQDMKNFLAQKELLTYGSFK</sequence>
<dbReference type="AlphaFoldDB" id="A0AAF1AJY7"/>
<dbReference type="PANTHER" id="PTHR31623:SF118">
    <property type="entry name" value="BAHD ACYLTRANSFERASE"/>
    <property type="match status" value="1"/>
</dbReference>
<dbReference type="GO" id="GO:0016746">
    <property type="term" value="F:acyltransferase activity"/>
    <property type="evidence" value="ECO:0007669"/>
    <property type="project" value="UniProtKB-KW"/>
</dbReference>
<evidence type="ECO:0000313" key="5">
    <source>
        <dbReference type="Proteomes" id="UP000077755"/>
    </source>
</evidence>
<protein>
    <recommendedName>
        <fullName evidence="6">Transferase</fullName>
    </recommendedName>
</protein>
<reference evidence="4" key="1">
    <citation type="journal article" date="2016" name="Nat. Genet.">
        <title>A high-quality carrot genome assembly provides new insights into carotenoid accumulation and asterid genome evolution.</title>
        <authorList>
            <person name="Iorizzo M."/>
            <person name="Ellison S."/>
            <person name="Senalik D."/>
            <person name="Zeng P."/>
            <person name="Satapoomin P."/>
            <person name="Huang J."/>
            <person name="Bowman M."/>
            <person name="Iovene M."/>
            <person name="Sanseverino W."/>
            <person name="Cavagnaro P."/>
            <person name="Yildiz M."/>
            <person name="Macko-Podgorni A."/>
            <person name="Moranska E."/>
            <person name="Grzebelus E."/>
            <person name="Grzebelus D."/>
            <person name="Ashrafi H."/>
            <person name="Zheng Z."/>
            <person name="Cheng S."/>
            <person name="Spooner D."/>
            <person name="Van Deynze A."/>
            <person name="Simon P."/>
        </authorList>
    </citation>
    <scope>NUCLEOTIDE SEQUENCE</scope>
    <source>
        <tissue evidence="4">Leaf</tissue>
    </source>
</reference>
<dbReference type="Gene3D" id="3.30.559.10">
    <property type="entry name" value="Chloramphenicol acetyltransferase-like domain"/>
    <property type="match status" value="2"/>
</dbReference>
<evidence type="ECO:0000256" key="3">
    <source>
        <dbReference type="ARBA" id="ARBA00023315"/>
    </source>
</evidence>
<dbReference type="Pfam" id="PF02458">
    <property type="entry name" value="Transferase"/>
    <property type="match status" value="1"/>
</dbReference>
<dbReference type="KEGG" id="dcr:108205108"/>
<evidence type="ECO:0008006" key="6">
    <source>
        <dbReference type="Google" id="ProtNLM"/>
    </source>
</evidence>
<accession>A0AAF1AJY7</accession>
<keyword evidence="3" id="KW-0012">Acyltransferase</keyword>
<gene>
    <name evidence="4" type="ORF">DCAR_0102427</name>
</gene>
<dbReference type="Proteomes" id="UP000077755">
    <property type="component" value="Chromosome 1"/>
</dbReference>
<evidence type="ECO:0000256" key="2">
    <source>
        <dbReference type="ARBA" id="ARBA00022679"/>
    </source>
</evidence>
<evidence type="ECO:0000313" key="4">
    <source>
        <dbReference type="EMBL" id="WOG83252.1"/>
    </source>
</evidence>
<proteinExistence type="inferred from homology"/>
<dbReference type="EMBL" id="CP093343">
    <property type="protein sequence ID" value="WOG83252.1"/>
    <property type="molecule type" value="Genomic_DNA"/>
</dbReference>
<keyword evidence="2" id="KW-0808">Transferase</keyword>
<dbReference type="PANTHER" id="PTHR31623">
    <property type="entry name" value="F21J9.9"/>
    <property type="match status" value="1"/>
</dbReference>
<evidence type="ECO:0000256" key="1">
    <source>
        <dbReference type="ARBA" id="ARBA00009861"/>
    </source>
</evidence>
<keyword evidence="5" id="KW-1185">Reference proteome</keyword>
<reference evidence="4" key="2">
    <citation type="submission" date="2022-03" db="EMBL/GenBank/DDBJ databases">
        <title>Draft title - Genomic analysis of global carrot germplasm unveils the trajectory of domestication and the origin of high carotenoid orange carrot.</title>
        <authorList>
            <person name="Iorizzo M."/>
            <person name="Ellison S."/>
            <person name="Senalik D."/>
            <person name="Macko-Podgorni A."/>
            <person name="Grzebelus D."/>
            <person name="Bostan H."/>
            <person name="Rolling W."/>
            <person name="Curaba J."/>
            <person name="Simon P."/>
        </authorList>
    </citation>
    <scope>NUCLEOTIDE SEQUENCE</scope>
    <source>
        <tissue evidence="4">Leaf</tissue>
    </source>
</reference>
<organism evidence="4 5">
    <name type="scientific">Daucus carota subsp. sativus</name>
    <name type="common">Carrot</name>
    <dbReference type="NCBI Taxonomy" id="79200"/>
    <lineage>
        <taxon>Eukaryota</taxon>
        <taxon>Viridiplantae</taxon>
        <taxon>Streptophyta</taxon>
        <taxon>Embryophyta</taxon>
        <taxon>Tracheophyta</taxon>
        <taxon>Spermatophyta</taxon>
        <taxon>Magnoliopsida</taxon>
        <taxon>eudicotyledons</taxon>
        <taxon>Gunneridae</taxon>
        <taxon>Pentapetalae</taxon>
        <taxon>asterids</taxon>
        <taxon>campanulids</taxon>
        <taxon>Apiales</taxon>
        <taxon>Apiaceae</taxon>
        <taxon>Apioideae</taxon>
        <taxon>Scandiceae</taxon>
        <taxon>Daucinae</taxon>
        <taxon>Daucus</taxon>
        <taxon>Daucus sect. Daucus</taxon>
    </lineage>
</organism>
<comment type="similarity">
    <text evidence="1">Belongs to the plant acyltransferase family.</text>
</comment>
<dbReference type="InterPro" id="IPR023213">
    <property type="entry name" value="CAT-like_dom_sf"/>
</dbReference>